<evidence type="ECO:0000256" key="2">
    <source>
        <dbReference type="PROSITE-ProRule" id="PRU00117"/>
    </source>
</evidence>
<feature type="compositionally biased region" description="Polar residues" evidence="3">
    <location>
        <begin position="889"/>
        <end position="908"/>
    </location>
</feature>
<sequence>MHKISNFTGQARHGWEKMTPSMGFGRPHQHEMSGPPPVKRSVASANAMGPNPAIPGHQVNLSFNVPFASNLAGLEPEEIIYASAGAFARWTFPQGTPEGIPIHELPIHRSHVENLRSLCKNMSDASGGSILATVTSSKPKSIPGLQRELSALVTNVCIFGDSEIVHKMRSRILNETPITLRSANVEITPSLIMSADGSGIRTDVLKHMEEIADKTKADLFILHPKQVDTDSASLHGNLDLSTEGKLRIIVYGDMECCEHAKTRLLIMIDQILGRQVDTIKLELSLHNLICGRHRRNIKSIESVTNTAIYFPPLFPTVFGYSPAGAFPRSRDEIIITGENQENILQAKKRLHDLVMSTKTFVKDVAITTSKVDYILLERLDKIKKIIEQNGSYVLLPPLGNHSGVLRVQATDILNVERTVREIMSLAGQFYSASWWLTGLEANQRQPTPNDIRSMLPDICINSGAEITFEKLNFHINGSDDAVKAAMTIINSLPFVKKANSTLRVKVELANEHKEFVSGKKNGKINKIMSQSNVQIVFDGFNEYNFYIDVRGSHYEATKNGLDLVELEMPASISFHVPDQYHKRIIGIGGQHIQRIMKKYSVFVKFSNAMDRGVHGKDEDDVKIDNVICRTPARNADNLELVKQEIMDMVEKVDAEFVSENVHVDRLYHRELIARMNQIEELEKKWNCKITFPGTEQASDVIVVSGPEYQVPQAVDEFLGMVPESHDISFPSSKELREYITSAEFKDDVLQKLRDQYVVELFVHQPKTEPVEGQANQTRLIENLLLTYTRNNAGGLKDAIDFLTLKLVSHGLDASTIRGAIPRPKSDSFEDSMPYFDSKLLQRAEPPVSTESPTRAQFEDNEHRSIFDKLRKPGSISSFSSFLDRRKNGGNSTPGSLFKHTSSNASKASLVSMESRESGYRNPWNDSGIDLEHDALHPHNSWGSFTTTGSRPATSSNSLSTYESKFPFGAGNASSTSLNTPVIPGLGGDITPKYDATADGHGSSSTSATPLASNGIGSKSGTNGARPTSSSASSANATSGYPAPIGPPR</sequence>
<dbReference type="GO" id="GO:0003729">
    <property type="term" value="F:mRNA binding"/>
    <property type="evidence" value="ECO:0007669"/>
    <property type="project" value="TreeGrafter"/>
</dbReference>
<dbReference type="InterPro" id="IPR036612">
    <property type="entry name" value="KH_dom_type_1_sf"/>
</dbReference>
<dbReference type="AlphaFoldDB" id="A0A9P4J3B4"/>
<protein>
    <recommendedName>
        <fullName evidence="4">K Homology domain-containing protein</fullName>
    </recommendedName>
</protein>
<comment type="caution">
    <text evidence="5">The sequence shown here is derived from an EMBL/GenBank/DDBJ whole genome shotgun (WGS) entry which is preliminary data.</text>
</comment>
<accession>A0A9P4J3B4</accession>
<feature type="domain" description="K Homology" evidence="4">
    <location>
        <begin position="273"/>
        <end position="355"/>
    </location>
</feature>
<gene>
    <name evidence="5" type="ORF">K461DRAFT_277049</name>
</gene>
<name>A0A9P4J3B4_9PEZI</name>
<evidence type="ECO:0000259" key="4">
    <source>
        <dbReference type="SMART" id="SM00322"/>
    </source>
</evidence>
<dbReference type="Proteomes" id="UP000799439">
    <property type="component" value="Unassembled WGS sequence"/>
</dbReference>
<dbReference type="InterPro" id="IPR004087">
    <property type="entry name" value="KH_dom"/>
</dbReference>
<dbReference type="EMBL" id="ML996084">
    <property type="protein sequence ID" value="KAF2153984.1"/>
    <property type="molecule type" value="Genomic_DNA"/>
</dbReference>
<keyword evidence="2" id="KW-0694">RNA-binding</keyword>
<organism evidence="5 6">
    <name type="scientific">Myriangium duriaei CBS 260.36</name>
    <dbReference type="NCBI Taxonomy" id="1168546"/>
    <lineage>
        <taxon>Eukaryota</taxon>
        <taxon>Fungi</taxon>
        <taxon>Dikarya</taxon>
        <taxon>Ascomycota</taxon>
        <taxon>Pezizomycotina</taxon>
        <taxon>Dothideomycetes</taxon>
        <taxon>Dothideomycetidae</taxon>
        <taxon>Myriangiales</taxon>
        <taxon>Myriangiaceae</taxon>
        <taxon>Myriangium</taxon>
    </lineage>
</organism>
<feature type="region of interest" description="Disordered" evidence="3">
    <location>
        <begin position="843"/>
        <end position="866"/>
    </location>
</feature>
<reference evidence="5" key="1">
    <citation type="journal article" date="2020" name="Stud. Mycol.">
        <title>101 Dothideomycetes genomes: a test case for predicting lifestyles and emergence of pathogens.</title>
        <authorList>
            <person name="Haridas S."/>
            <person name="Albert R."/>
            <person name="Binder M."/>
            <person name="Bloem J."/>
            <person name="Labutti K."/>
            <person name="Salamov A."/>
            <person name="Andreopoulos B."/>
            <person name="Baker S."/>
            <person name="Barry K."/>
            <person name="Bills G."/>
            <person name="Bluhm B."/>
            <person name="Cannon C."/>
            <person name="Castanera R."/>
            <person name="Culley D."/>
            <person name="Daum C."/>
            <person name="Ezra D."/>
            <person name="Gonzalez J."/>
            <person name="Henrissat B."/>
            <person name="Kuo A."/>
            <person name="Liang C."/>
            <person name="Lipzen A."/>
            <person name="Lutzoni F."/>
            <person name="Magnuson J."/>
            <person name="Mondo S."/>
            <person name="Nolan M."/>
            <person name="Ohm R."/>
            <person name="Pangilinan J."/>
            <person name="Park H.-J."/>
            <person name="Ramirez L."/>
            <person name="Alfaro M."/>
            <person name="Sun H."/>
            <person name="Tritt A."/>
            <person name="Yoshinaga Y."/>
            <person name="Zwiers L.-H."/>
            <person name="Turgeon B."/>
            <person name="Goodwin S."/>
            <person name="Spatafora J."/>
            <person name="Crous P."/>
            <person name="Grigoriev I."/>
        </authorList>
    </citation>
    <scope>NUCLEOTIDE SEQUENCE</scope>
    <source>
        <strain evidence="5">CBS 260.36</strain>
    </source>
</reference>
<feature type="domain" description="K Homology" evidence="4">
    <location>
        <begin position="570"/>
        <end position="650"/>
    </location>
</feature>
<feature type="compositionally biased region" description="Polar residues" evidence="3">
    <location>
        <begin position="1001"/>
        <end position="1026"/>
    </location>
</feature>
<proteinExistence type="predicted"/>
<feature type="domain" description="K Homology" evidence="4">
    <location>
        <begin position="655"/>
        <end position="722"/>
    </location>
</feature>
<dbReference type="InterPro" id="IPR004088">
    <property type="entry name" value="KH_dom_type_1"/>
</dbReference>
<feature type="region of interest" description="Disordered" evidence="3">
    <location>
        <begin position="889"/>
        <end position="919"/>
    </location>
</feature>
<dbReference type="PROSITE" id="PS50084">
    <property type="entry name" value="KH_TYPE_1"/>
    <property type="match status" value="1"/>
</dbReference>
<dbReference type="PANTHER" id="PTHR10627:SF76">
    <property type="entry name" value="KH DOMAIN-CONTAINING PROTEIN YLL032C"/>
    <property type="match status" value="1"/>
</dbReference>
<dbReference type="OrthoDB" id="271862at2759"/>
<evidence type="ECO:0000313" key="5">
    <source>
        <dbReference type="EMBL" id="KAF2153984.1"/>
    </source>
</evidence>
<feature type="domain" description="K Homology" evidence="4">
    <location>
        <begin position="500"/>
        <end position="569"/>
    </location>
</feature>
<dbReference type="GO" id="GO:0005737">
    <property type="term" value="C:cytoplasm"/>
    <property type="evidence" value="ECO:0007669"/>
    <property type="project" value="TreeGrafter"/>
</dbReference>
<dbReference type="Pfam" id="PF24563">
    <property type="entry name" value="KH_Mug60-KHD4"/>
    <property type="match status" value="1"/>
</dbReference>
<dbReference type="SMART" id="SM00322">
    <property type="entry name" value="KH"/>
    <property type="match status" value="4"/>
</dbReference>
<dbReference type="Gene3D" id="3.30.1370.10">
    <property type="entry name" value="K Homology domain, type 1"/>
    <property type="match status" value="3"/>
</dbReference>
<feature type="region of interest" description="Disordered" evidence="3">
    <location>
        <begin position="992"/>
        <end position="1048"/>
    </location>
</feature>
<feature type="region of interest" description="Disordered" evidence="3">
    <location>
        <begin position="1"/>
        <end position="51"/>
    </location>
</feature>
<evidence type="ECO:0000313" key="6">
    <source>
        <dbReference type="Proteomes" id="UP000799439"/>
    </source>
</evidence>
<dbReference type="Pfam" id="PF00013">
    <property type="entry name" value="KH_1"/>
    <property type="match status" value="3"/>
</dbReference>
<evidence type="ECO:0000256" key="1">
    <source>
        <dbReference type="ARBA" id="ARBA00022737"/>
    </source>
</evidence>
<dbReference type="CDD" id="cd22453">
    <property type="entry name" value="KH-I_MUG60_like"/>
    <property type="match status" value="1"/>
</dbReference>
<keyword evidence="1" id="KW-0677">Repeat</keyword>
<feature type="compositionally biased region" description="Basic and acidic residues" evidence="3">
    <location>
        <begin position="856"/>
        <end position="866"/>
    </location>
</feature>
<feature type="compositionally biased region" description="Low complexity" evidence="3">
    <location>
        <begin position="1027"/>
        <end position="1038"/>
    </location>
</feature>
<dbReference type="InterPro" id="IPR056553">
    <property type="entry name" value="KH_Mug60-KHD4"/>
</dbReference>
<dbReference type="PANTHER" id="PTHR10627">
    <property type="entry name" value="SCP160"/>
    <property type="match status" value="1"/>
</dbReference>
<evidence type="ECO:0000256" key="3">
    <source>
        <dbReference type="SAM" id="MobiDB-lite"/>
    </source>
</evidence>
<dbReference type="SUPFAM" id="SSF54791">
    <property type="entry name" value="Eukaryotic type KH-domain (KH-domain type I)"/>
    <property type="match status" value="4"/>
</dbReference>
<keyword evidence="6" id="KW-1185">Reference proteome</keyword>